<reference evidence="2" key="1">
    <citation type="submission" date="2013-12" db="EMBL/GenBank/DDBJ databases">
        <title>The Genome Sequence of Aphanomyces astaci APO3.</title>
        <authorList>
            <consortium name="The Broad Institute Genomics Platform"/>
            <person name="Russ C."/>
            <person name="Tyler B."/>
            <person name="van West P."/>
            <person name="Dieguez-Uribeondo J."/>
            <person name="Young S.K."/>
            <person name="Zeng Q."/>
            <person name="Gargeya S."/>
            <person name="Fitzgerald M."/>
            <person name="Abouelleil A."/>
            <person name="Alvarado L."/>
            <person name="Chapman S.B."/>
            <person name="Gainer-Dewar J."/>
            <person name="Goldberg J."/>
            <person name="Griggs A."/>
            <person name="Gujja S."/>
            <person name="Hansen M."/>
            <person name="Howarth C."/>
            <person name="Imamovic A."/>
            <person name="Ireland A."/>
            <person name="Larimer J."/>
            <person name="McCowan C."/>
            <person name="Murphy C."/>
            <person name="Pearson M."/>
            <person name="Poon T.W."/>
            <person name="Priest M."/>
            <person name="Roberts A."/>
            <person name="Saif S."/>
            <person name="Shea T."/>
            <person name="Sykes S."/>
            <person name="Wortman J."/>
            <person name="Nusbaum C."/>
            <person name="Birren B."/>
        </authorList>
    </citation>
    <scope>NUCLEOTIDE SEQUENCE [LARGE SCALE GENOMIC DNA]</scope>
    <source>
        <strain evidence="2">APO3</strain>
    </source>
</reference>
<organism evidence="2">
    <name type="scientific">Aphanomyces astaci</name>
    <name type="common">Crayfish plague agent</name>
    <dbReference type="NCBI Taxonomy" id="112090"/>
    <lineage>
        <taxon>Eukaryota</taxon>
        <taxon>Sar</taxon>
        <taxon>Stramenopiles</taxon>
        <taxon>Oomycota</taxon>
        <taxon>Saprolegniomycetes</taxon>
        <taxon>Saprolegniales</taxon>
        <taxon>Verrucalvaceae</taxon>
        <taxon>Aphanomyces</taxon>
    </lineage>
</organism>
<proteinExistence type="predicted"/>
<dbReference type="VEuPathDB" id="FungiDB:H257_18227"/>
<feature type="compositionally biased region" description="Basic and acidic residues" evidence="1">
    <location>
        <begin position="187"/>
        <end position="198"/>
    </location>
</feature>
<feature type="non-terminal residue" evidence="2">
    <location>
        <position position="1"/>
    </location>
</feature>
<feature type="region of interest" description="Disordered" evidence="1">
    <location>
        <begin position="187"/>
        <end position="228"/>
    </location>
</feature>
<accession>W4FBW4</accession>
<protein>
    <submittedName>
        <fullName evidence="2">Uncharacterized protein</fullName>
    </submittedName>
</protein>
<dbReference type="EMBL" id="KI913259">
    <property type="protein sequence ID" value="ETV64972.1"/>
    <property type="molecule type" value="Genomic_DNA"/>
</dbReference>
<evidence type="ECO:0000256" key="1">
    <source>
        <dbReference type="SAM" id="MobiDB-lite"/>
    </source>
</evidence>
<feature type="compositionally biased region" description="Basic and acidic residues" evidence="1">
    <location>
        <begin position="207"/>
        <end position="218"/>
    </location>
</feature>
<gene>
    <name evidence="2" type="ORF">H257_18227</name>
</gene>
<evidence type="ECO:0000313" key="2">
    <source>
        <dbReference type="EMBL" id="ETV64972.1"/>
    </source>
</evidence>
<name>W4FBW4_APHAT</name>
<dbReference type="AlphaFoldDB" id="W4FBW4"/>
<sequence length="324" mass="35545">ASLVRLDEVPTPGCRRQLRALLAGVLASRISLDAGTIKVQLEGRRLLTLGLQLVLQRRDECPKGSLRRVDSLETLGPPHDFVANNRQLATQLTNGLRRATSLGVQLVPEGGHVRLCRNTGVALDDQVGLALHQVALHSGQEFLGGLFGRDKFLDKPKKIQHLYLSESGTWTATAARALSRLANNKAHSEADRVNDAHNDSTAGAHWHQKEQEGWKPERWTAGLPRPTTILTAPEMSGMRLMLERRTRPVEQELVAWTWRMRKCNEDGLGPDPPAALSLVEENPGQRCSQGYLLCPITSDLGTGATQGAPGLAHPIDQLHRLYAP</sequence>
<dbReference type="GeneID" id="20820223"/>
<dbReference type="RefSeq" id="XP_009845548.1">
    <property type="nucleotide sequence ID" value="XM_009847246.1"/>
</dbReference>